<evidence type="ECO:0000313" key="8">
    <source>
        <dbReference type="EMBL" id="MCM0618991.1"/>
    </source>
</evidence>
<feature type="transmembrane region" description="Helical" evidence="6">
    <location>
        <begin position="338"/>
        <end position="359"/>
    </location>
</feature>
<name>A0A9X2D4G8_9ACTN</name>
<dbReference type="RefSeq" id="WP_250825903.1">
    <property type="nucleotide sequence ID" value="NZ_JAMOIL010000001.1"/>
</dbReference>
<evidence type="ECO:0000259" key="7">
    <source>
        <dbReference type="PROSITE" id="PS50850"/>
    </source>
</evidence>
<dbReference type="Gene3D" id="1.20.1720.10">
    <property type="entry name" value="Multidrug resistance protein D"/>
    <property type="match status" value="1"/>
</dbReference>
<feature type="transmembrane region" description="Helical" evidence="6">
    <location>
        <begin position="432"/>
        <end position="454"/>
    </location>
</feature>
<evidence type="ECO:0000313" key="9">
    <source>
        <dbReference type="Proteomes" id="UP001139485"/>
    </source>
</evidence>
<evidence type="ECO:0000256" key="6">
    <source>
        <dbReference type="SAM" id="Phobius"/>
    </source>
</evidence>
<dbReference type="Gene3D" id="1.20.1250.20">
    <property type="entry name" value="MFS general substrate transporter like domains"/>
    <property type="match status" value="1"/>
</dbReference>
<feature type="transmembrane region" description="Helical" evidence="6">
    <location>
        <begin position="178"/>
        <end position="197"/>
    </location>
</feature>
<evidence type="ECO:0000256" key="4">
    <source>
        <dbReference type="ARBA" id="ARBA00022989"/>
    </source>
</evidence>
<comment type="caution">
    <text evidence="8">The sequence shown here is derived from an EMBL/GenBank/DDBJ whole genome shotgun (WGS) entry which is preliminary data.</text>
</comment>
<feature type="transmembrane region" description="Helical" evidence="6">
    <location>
        <begin position="312"/>
        <end position="331"/>
    </location>
</feature>
<feature type="transmembrane region" description="Helical" evidence="6">
    <location>
        <begin position="217"/>
        <end position="236"/>
    </location>
</feature>
<dbReference type="EMBL" id="JAMOIL010000001">
    <property type="protein sequence ID" value="MCM0618991.1"/>
    <property type="molecule type" value="Genomic_DNA"/>
</dbReference>
<evidence type="ECO:0000256" key="3">
    <source>
        <dbReference type="ARBA" id="ARBA00022692"/>
    </source>
</evidence>
<feature type="transmembrane region" description="Helical" evidence="6">
    <location>
        <begin position="89"/>
        <end position="108"/>
    </location>
</feature>
<dbReference type="InterPro" id="IPR036259">
    <property type="entry name" value="MFS_trans_sf"/>
</dbReference>
<evidence type="ECO:0000256" key="1">
    <source>
        <dbReference type="ARBA" id="ARBA00004429"/>
    </source>
</evidence>
<gene>
    <name evidence="8" type="ORF">M8330_01625</name>
</gene>
<evidence type="ECO:0000256" key="5">
    <source>
        <dbReference type="ARBA" id="ARBA00023136"/>
    </source>
</evidence>
<feature type="transmembrane region" description="Helical" evidence="6">
    <location>
        <begin position="365"/>
        <end position="384"/>
    </location>
</feature>
<dbReference type="PANTHER" id="PTHR23501:SF191">
    <property type="entry name" value="VACUOLAR BASIC AMINO ACID TRANSPORTER 4"/>
    <property type="match status" value="1"/>
</dbReference>
<keyword evidence="2" id="KW-0813">Transport</keyword>
<keyword evidence="3 6" id="KW-0812">Transmembrane</keyword>
<keyword evidence="5 6" id="KW-0472">Membrane</keyword>
<keyword evidence="9" id="KW-1185">Reference proteome</keyword>
<reference evidence="8" key="1">
    <citation type="submission" date="2022-05" db="EMBL/GenBank/DDBJ databases">
        <authorList>
            <person name="Tuo L."/>
        </authorList>
    </citation>
    <scope>NUCLEOTIDE SEQUENCE</scope>
    <source>
        <strain evidence="8">BSK12Z-4</strain>
    </source>
</reference>
<organism evidence="8 9">
    <name type="scientific">Nocardioides bruguierae</name>
    <dbReference type="NCBI Taxonomy" id="2945102"/>
    <lineage>
        <taxon>Bacteria</taxon>
        <taxon>Bacillati</taxon>
        <taxon>Actinomycetota</taxon>
        <taxon>Actinomycetes</taxon>
        <taxon>Propionibacteriales</taxon>
        <taxon>Nocardioidaceae</taxon>
        <taxon>Nocardioides</taxon>
    </lineage>
</organism>
<feature type="transmembrane region" description="Helical" evidence="6">
    <location>
        <begin position="242"/>
        <end position="258"/>
    </location>
</feature>
<comment type="subcellular location">
    <subcellularLocation>
        <location evidence="1">Cell inner membrane</location>
        <topology evidence="1">Multi-pass membrane protein</topology>
    </subcellularLocation>
</comment>
<dbReference type="Pfam" id="PF07690">
    <property type="entry name" value="MFS_1"/>
    <property type="match status" value="1"/>
</dbReference>
<evidence type="ECO:0000256" key="2">
    <source>
        <dbReference type="ARBA" id="ARBA00022448"/>
    </source>
</evidence>
<dbReference type="InterPro" id="IPR011701">
    <property type="entry name" value="MFS"/>
</dbReference>
<dbReference type="GO" id="GO:0022857">
    <property type="term" value="F:transmembrane transporter activity"/>
    <property type="evidence" value="ECO:0007669"/>
    <property type="project" value="InterPro"/>
</dbReference>
<dbReference type="GO" id="GO:0005886">
    <property type="term" value="C:plasma membrane"/>
    <property type="evidence" value="ECO:0007669"/>
    <property type="project" value="UniProtKB-SubCell"/>
</dbReference>
<dbReference type="Proteomes" id="UP001139485">
    <property type="component" value="Unassembled WGS sequence"/>
</dbReference>
<keyword evidence="4 6" id="KW-1133">Transmembrane helix</keyword>
<protein>
    <submittedName>
        <fullName evidence="8">MFS transporter</fullName>
    </submittedName>
</protein>
<dbReference type="InterPro" id="IPR020846">
    <property type="entry name" value="MFS_dom"/>
</dbReference>
<proteinExistence type="predicted"/>
<dbReference type="SUPFAM" id="SSF103473">
    <property type="entry name" value="MFS general substrate transporter"/>
    <property type="match status" value="1"/>
</dbReference>
<feature type="domain" description="Major facilitator superfamily (MFS) profile" evidence="7">
    <location>
        <begin position="23"/>
        <end position="460"/>
    </location>
</feature>
<dbReference type="PANTHER" id="PTHR23501">
    <property type="entry name" value="MAJOR FACILITATOR SUPERFAMILY"/>
    <property type="match status" value="1"/>
</dbReference>
<feature type="transmembrane region" description="Helical" evidence="6">
    <location>
        <begin position="147"/>
        <end position="172"/>
    </location>
</feature>
<dbReference type="AlphaFoldDB" id="A0A9X2D4G8"/>
<sequence>MSADAAEQPGTRERLRDSFDTRLLAPMMLGSVLNPINSSIIAVALVPIGLALRVSSGETAWLVSSLYLATAIGQPVVGRLVDVVGPRTLFLAGGALVGVGGLLGTFAQDLGTLVAARVLIGLGTCAGYPSAMYLIRSEAARTGRDSPATVLTLLTVSSQTVIVIGPTLGGLLIDLGGWRATFAVDVPLAVLVLVLGWRRVPPTRHPDGTRPALSLDVPGVALFSALLAALLVVLMLPSTSTAWLLLVVVAAGGGLVWWERRHDDPFIDVRVLAGNRPLVLTYLRQLLTGLTSYGVLYGLTQWFEEGRGLSPSATGLLLLPLSGAALVVSALTGRRPDVHLKLVVGAVFQLAGALSMLLLASDSPLWFLVVMIVVFGVPQGLLNLGNQNALYHQAEPSRTASSAGLLRTFLYLGAIGSSAAIAAFYTQDGGSAGVHALGWFLVVVSALNVALTVLDPSLRRVGVRGD</sequence>
<feature type="transmembrane region" description="Helical" evidence="6">
    <location>
        <begin position="23"/>
        <end position="48"/>
    </location>
</feature>
<dbReference type="PROSITE" id="PS50850">
    <property type="entry name" value="MFS"/>
    <property type="match status" value="1"/>
</dbReference>
<feature type="transmembrane region" description="Helical" evidence="6">
    <location>
        <begin position="60"/>
        <end position="77"/>
    </location>
</feature>
<accession>A0A9X2D4G8</accession>
<feature type="transmembrane region" description="Helical" evidence="6">
    <location>
        <begin position="405"/>
        <end position="426"/>
    </location>
</feature>
<feature type="transmembrane region" description="Helical" evidence="6">
    <location>
        <begin position="114"/>
        <end position="135"/>
    </location>
</feature>